<dbReference type="InterPro" id="IPR011669">
    <property type="entry name" value="DgcN-like"/>
</dbReference>
<organism evidence="3 4">
    <name type="scientific">Alkalicoccus daliensis</name>
    <dbReference type="NCBI Taxonomy" id="745820"/>
    <lineage>
        <taxon>Bacteria</taxon>
        <taxon>Bacillati</taxon>
        <taxon>Bacillota</taxon>
        <taxon>Bacilli</taxon>
        <taxon>Bacillales</taxon>
        <taxon>Bacillaceae</taxon>
        <taxon>Alkalicoccus</taxon>
    </lineage>
</organism>
<gene>
    <name evidence="3" type="ORF">SAMN04488053_10729</name>
</gene>
<dbReference type="Proteomes" id="UP000198778">
    <property type="component" value="Unassembled WGS sequence"/>
</dbReference>
<dbReference type="Gene3D" id="3.40.50.720">
    <property type="entry name" value="NAD(P)-binding Rossmann-like Domain"/>
    <property type="match status" value="1"/>
</dbReference>
<feature type="domain" description="D-glutamate N-acetyltransferase-like N-terminal" evidence="2">
    <location>
        <begin position="41"/>
        <end position="138"/>
    </location>
</feature>
<dbReference type="AlphaFoldDB" id="A0A1H0GT91"/>
<dbReference type="InterPro" id="IPR035086">
    <property type="entry name" value="DgcN-like_C"/>
</dbReference>
<evidence type="ECO:0000313" key="4">
    <source>
        <dbReference type="Proteomes" id="UP000198778"/>
    </source>
</evidence>
<sequence length="363" mass="39762">MIKKTALIYCEGNFGTMDGKTANGLIRSSGNYIISGVIDSSKAGRDTGEVLEGKTNGIPFFESIEEALTVLPAVPDQFIYGMAPSAGLLKEHERNIVLKAMERGMNIVNPLHEFFTEDEVFIQQSQKFSIEIQDIRKPPAKKDMHLFSGRSLDINTPIVAVLGTDSAVGKRTTSVLLEEALEKEGLTVAFIATGQTGLIQGKKYGVAIDAIPSQFMTGEIENQILKAYEELNPDIMIVEGQGALSHPAYISSCAIIRGSRPGSVIMQHPPKRENLGDFPYMPMPTLESEIALIESFSSAKVTAISINHENMTNMEIRNTITDYETKFGLPATDVLTFSCDKLVASIFKTYPLLEEKRSTVLSN</sequence>
<dbReference type="PANTHER" id="PTHR40690">
    <property type="entry name" value="GLL3100 PROTEIN"/>
    <property type="match status" value="1"/>
</dbReference>
<proteinExistence type="predicted"/>
<reference evidence="4" key="1">
    <citation type="submission" date="2016-10" db="EMBL/GenBank/DDBJ databases">
        <authorList>
            <person name="Varghese N."/>
            <person name="Submissions S."/>
        </authorList>
    </citation>
    <scope>NUCLEOTIDE SEQUENCE [LARGE SCALE GENOMIC DNA]</scope>
    <source>
        <strain evidence="4">CGMCC 1.10369</strain>
    </source>
</reference>
<dbReference type="RefSeq" id="WP_425284446.1">
    <property type="nucleotide sequence ID" value="NZ_FNIL01000007.1"/>
</dbReference>
<dbReference type="Pfam" id="PF07755">
    <property type="entry name" value="DUF1611"/>
    <property type="match status" value="1"/>
</dbReference>
<dbReference type="PIRSF" id="PIRSF026760">
    <property type="entry name" value="UCP026760"/>
    <property type="match status" value="1"/>
</dbReference>
<evidence type="ECO:0000313" key="3">
    <source>
        <dbReference type="EMBL" id="SDO10286.1"/>
    </source>
</evidence>
<name>A0A1H0GT91_9BACI</name>
<evidence type="ECO:0000259" key="2">
    <source>
        <dbReference type="Pfam" id="PF17396"/>
    </source>
</evidence>
<dbReference type="Gene3D" id="3.40.50.300">
    <property type="entry name" value="P-loop containing nucleotide triphosphate hydrolases"/>
    <property type="match status" value="1"/>
</dbReference>
<evidence type="ECO:0000259" key="1">
    <source>
        <dbReference type="Pfam" id="PF07755"/>
    </source>
</evidence>
<dbReference type="STRING" id="745820.SAMN04488053_10729"/>
<dbReference type="PANTHER" id="PTHR40690:SF1">
    <property type="entry name" value="DUF1611 DOMAIN-CONTAINING PROTEIN"/>
    <property type="match status" value="1"/>
</dbReference>
<accession>A0A1H0GT91</accession>
<dbReference type="Pfam" id="PF17396">
    <property type="entry name" value="DUF1611_N"/>
    <property type="match status" value="1"/>
</dbReference>
<dbReference type="InterPro" id="IPR027417">
    <property type="entry name" value="P-loop_NTPase"/>
</dbReference>
<feature type="domain" description="D-glutamate N-acetyltransferase-like C-terminal" evidence="1">
    <location>
        <begin position="146"/>
        <end position="343"/>
    </location>
</feature>
<dbReference type="InterPro" id="IPR035402">
    <property type="entry name" value="DgcN-like_N"/>
</dbReference>
<dbReference type="EMBL" id="FNIL01000007">
    <property type="protein sequence ID" value="SDO10286.1"/>
    <property type="molecule type" value="Genomic_DNA"/>
</dbReference>
<dbReference type="SUPFAM" id="SSF52540">
    <property type="entry name" value="P-loop containing nucleoside triphosphate hydrolases"/>
    <property type="match status" value="1"/>
</dbReference>
<keyword evidence="4" id="KW-1185">Reference proteome</keyword>
<protein>
    <submittedName>
        <fullName evidence="3">Uncharacterized conserved protein, NAD-dependent epimerase/dehydratase family</fullName>
    </submittedName>
</protein>